<evidence type="ECO:0000259" key="1">
    <source>
        <dbReference type="Pfam" id="PF13466"/>
    </source>
</evidence>
<comment type="caution">
    <text evidence="2">The sequence shown here is derived from an EMBL/GenBank/DDBJ whole genome shotgun (WGS) entry which is preliminary data.</text>
</comment>
<accession>A0A844B7D8</accession>
<keyword evidence="3" id="KW-1185">Reference proteome</keyword>
<evidence type="ECO:0000313" key="3">
    <source>
        <dbReference type="Proteomes" id="UP000466730"/>
    </source>
</evidence>
<proteinExistence type="predicted"/>
<organism evidence="2 3">
    <name type="scientific">Rhodovulum strictum</name>
    <dbReference type="NCBI Taxonomy" id="58314"/>
    <lineage>
        <taxon>Bacteria</taxon>
        <taxon>Pseudomonadati</taxon>
        <taxon>Pseudomonadota</taxon>
        <taxon>Alphaproteobacteria</taxon>
        <taxon>Rhodobacterales</taxon>
        <taxon>Paracoccaceae</taxon>
        <taxon>Rhodovulum</taxon>
    </lineage>
</organism>
<feature type="domain" description="MlaB-like STAS" evidence="1">
    <location>
        <begin position="12"/>
        <end position="77"/>
    </location>
</feature>
<dbReference type="Gene3D" id="3.30.750.24">
    <property type="entry name" value="STAS domain"/>
    <property type="match status" value="1"/>
</dbReference>
<dbReference type="OrthoDB" id="7868451at2"/>
<dbReference type="Proteomes" id="UP000466730">
    <property type="component" value="Unassembled WGS sequence"/>
</dbReference>
<dbReference type="AlphaFoldDB" id="A0A844B7D8"/>
<dbReference type="InterPro" id="IPR058548">
    <property type="entry name" value="MlaB-like_STAS"/>
</dbReference>
<dbReference type="InterPro" id="IPR036513">
    <property type="entry name" value="STAS_dom_sf"/>
</dbReference>
<gene>
    <name evidence="2" type="ORF">GH815_04795</name>
</gene>
<protein>
    <submittedName>
        <fullName evidence="2">STAS domain-containing protein</fullName>
    </submittedName>
</protein>
<name>A0A844B7D8_9RHOB</name>
<dbReference type="Pfam" id="PF13466">
    <property type="entry name" value="STAS_2"/>
    <property type="match status" value="1"/>
</dbReference>
<evidence type="ECO:0000313" key="2">
    <source>
        <dbReference type="EMBL" id="MRH20304.1"/>
    </source>
</evidence>
<dbReference type="RefSeq" id="WP_153747607.1">
    <property type="nucleotide sequence ID" value="NZ_BAAADI010000032.1"/>
</dbReference>
<dbReference type="EMBL" id="WJPO01000004">
    <property type="protein sequence ID" value="MRH20304.1"/>
    <property type="molecule type" value="Genomic_DNA"/>
</dbReference>
<sequence>MSSELLHELSGIDLGRADEIAPLLSAEIAAGGDYRIVTSDWARCDLAGIAVLLSALVTAAQRGARLSVVMPSGGLVETRMRACGIDPARHLHFDGTCATGLPLEQSQGV</sequence>
<reference evidence="2 3" key="1">
    <citation type="submission" date="2019-11" db="EMBL/GenBank/DDBJ databases">
        <title>Draft Whole-Genome sequence of the marine photosynthetic bacterium Rhodovulum strictum DSM 11289.</title>
        <authorList>
            <person name="Kyndt J.A."/>
            <person name="Meyer T.E."/>
        </authorList>
    </citation>
    <scope>NUCLEOTIDE SEQUENCE [LARGE SCALE GENOMIC DNA]</scope>
    <source>
        <strain evidence="2 3">DSM 11289</strain>
    </source>
</reference>